<evidence type="ECO:0000256" key="2">
    <source>
        <dbReference type="SAM" id="SignalP"/>
    </source>
</evidence>
<dbReference type="InterPro" id="IPR042100">
    <property type="entry name" value="Bug_dom1"/>
</dbReference>
<dbReference type="SUPFAM" id="SSF53850">
    <property type="entry name" value="Periplasmic binding protein-like II"/>
    <property type="match status" value="1"/>
</dbReference>
<evidence type="ECO:0000313" key="3">
    <source>
        <dbReference type="EMBL" id="MEF7612953.1"/>
    </source>
</evidence>
<proteinExistence type="inferred from homology"/>
<name>A0AAW9Q9B6_9BURK</name>
<dbReference type="PANTHER" id="PTHR42928:SF5">
    <property type="entry name" value="BLR1237 PROTEIN"/>
    <property type="match status" value="1"/>
</dbReference>
<comment type="similarity">
    <text evidence="1">Belongs to the UPF0065 (bug) family.</text>
</comment>
<dbReference type="Gene3D" id="3.40.190.150">
    <property type="entry name" value="Bordetella uptake gene, domain 1"/>
    <property type="match status" value="1"/>
</dbReference>
<protein>
    <submittedName>
        <fullName evidence="3">Tripartite tricarboxylate transporter substrate binding protein</fullName>
    </submittedName>
</protein>
<dbReference type="PANTHER" id="PTHR42928">
    <property type="entry name" value="TRICARBOXYLATE-BINDING PROTEIN"/>
    <property type="match status" value="1"/>
</dbReference>
<evidence type="ECO:0000256" key="1">
    <source>
        <dbReference type="ARBA" id="ARBA00006987"/>
    </source>
</evidence>
<sequence length="324" mass="33799">MQRRTLLAATAGLAAAPLAGIAHAQGTYPAKPVRWVVPFPPAGAMDVIARTLGEQMGRQLGQTFVIENRPGAGGNIGSQDVARSPADGYTMMIVANGMAVNRYLYTRLAYDPVKDFAPVSLVAVVPNVLVVPAAHPARTVADVIRLAKAEPGRFTYASAGNGTSIHLAGELFASMARLDVLHVPYKGSGPAVTDLIGGQVDMMFDSITSARPHIESGRLRALGVTTAARSSALPDVPTIAEAGLPGYELSPWFAVYVPAGTPAPVIDKLNGALLAAMRLPEVKARFAAIGAEAVGGSPKQLAAHLEAEMAKWGRIIAERGIRAD</sequence>
<keyword evidence="2" id="KW-0732">Signal</keyword>
<comment type="caution">
    <text evidence="3">The sequence shown here is derived from an EMBL/GenBank/DDBJ whole genome shotgun (WGS) entry which is preliminary data.</text>
</comment>
<dbReference type="PIRSF" id="PIRSF017082">
    <property type="entry name" value="YflP"/>
    <property type="match status" value="1"/>
</dbReference>
<dbReference type="Proteomes" id="UP001336250">
    <property type="component" value="Unassembled WGS sequence"/>
</dbReference>
<accession>A0AAW9Q9B6</accession>
<reference evidence="3 4" key="1">
    <citation type="submission" date="2024-02" db="EMBL/GenBank/DDBJ databases">
        <title>Genome sequence of Aquincola sp. MAHUQ-54.</title>
        <authorList>
            <person name="Huq M.A."/>
        </authorList>
    </citation>
    <scope>NUCLEOTIDE SEQUENCE [LARGE SCALE GENOMIC DNA]</scope>
    <source>
        <strain evidence="3 4">MAHUQ-54</strain>
    </source>
</reference>
<dbReference type="Pfam" id="PF03401">
    <property type="entry name" value="TctC"/>
    <property type="match status" value="1"/>
</dbReference>
<evidence type="ECO:0000313" key="4">
    <source>
        <dbReference type="Proteomes" id="UP001336250"/>
    </source>
</evidence>
<feature type="signal peptide" evidence="2">
    <location>
        <begin position="1"/>
        <end position="24"/>
    </location>
</feature>
<dbReference type="AlphaFoldDB" id="A0AAW9Q9B6"/>
<dbReference type="RefSeq" id="WP_332287864.1">
    <property type="nucleotide sequence ID" value="NZ_JAZIBG010000009.1"/>
</dbReference>
<keyword evidence="4" id="KW-1185">Reference proteome</keyword>
<gene>
    <name evidence="3" type="ORF">V4F39_03450</name>
</gene>
<dbReference type="InterPro" id="IPR005064">
    <property type="entry name" value="BUG"/>
</dbReference>
<dbReference type="Gene3D" id="3.40.190.10">
    <property type="entry name" value="Periplasmic binding protein-like II"/>
    <property type="match status" value="1"/>
</dbReference>
<organism evidence="3 4">
    <name type="scientific">Aquincola agrisoli</name>
    <dbReference type="NCBI Taxonomy" id="3119538"/>
    <lineage>
        <taxon>Bacteria</taxon>
        <taxon>Pseudomonadati</taxon>
        <taxon>Pseudomonadota</taxon>
        <taxon>Betaproteobacteria</taxon>
        <taxon>Burkholderiales</taxon>
        <taxon>Sphaerotilaceae</taxon>
        <taxon>Aquincola</taxon>
    </lineage>
</organism>
<dbReference type="CDD" id="cd13578">
    <property type="entry name" value="PBP2_Bug27"/>
    <property type="match status" value="1"/>
</dbReference>
<feature type="chain" id="PRO_5043734831" evidence="2">
    <location>
        <begin position="25"/>
        <end position="324"/>
    </location>
</feature>
<dbReference type="EMBL" id="JAZIBG010000009">
    <property type="protein sequence ID" value="MEF7612953.1"/>
    <property type="molecule type" value="Genomic_DNA"/>
</dbReference>